<dbReference type="Gene3D" id="3.30.1060.10">
    <property type="entry name" value="Peptide methionine sulphoxide reductase MsrA"/>
    <property type="match status" value="1"/>
</dbReference>
<keyword evidence="7" id="KW-1185">Reference proteome</keyword>
<dbReference type="AlphaFoldDB" id="E6W2C0"/>
<evidence type="ECO:0000256" key="3">
    <source>
        <dbReference type="ARBA" id="ARBA00048782"/>
    </source>
</evidence>
<dbReference type="EMBL" id="CP002432">
    <property type="protein sequence ID" value="ADU65578.1"/>
    <property type="molecule type" value="Genomic_DNA"/>
</dbReference>
<sequence>MDNNAVNQQTIETATMGGGCFWCTEAVFALLPGVLSTLPGYSGGETPEPTYEQVCRGETGHIEVVQVVFEPAILSYQHLLDVFFRSHDPTSLDRQGNDIGSQYRSVIFFHSPEQAQQAHACIDRLEREHQFPAPIVTQVLPLDVFYPAEPYHHCYFTNNPSQGYCRTVIAPKVSRIQESLTACRNTTD</sequence>
<proteinExistence type="inferred from homology"/>
<dbReference type="KEGG" id="din:Selin_0838"/>
<evidence type="ECO:0000259" key="5">
    <source>
        <dbReference type="Pfam" id="PF01625"/>
    </source>
</evidence>
<dbReference type="SUPFAM" id="SSF55068">
    <property type="entry name" value="Peptide methionine sulfoxide reductase"/>
    <property type="match status" value="1"/>
</dbReference>
<dbReference type="FunCoup" id="E6W2C0">
    <property type="interactions" value="437"/>
</dbReference>
<evidence type="ECO:0000256" key="2">
    <source>
        <dbReference type="ARBA" id="ARBA00047806"/>
    </source>
</evidence>
<dbReference type="InParanoid" id="E6W2C0"/>
<dbReference type="RefSeq" id="WP_013505464.1">
    <property type="nucleotide sequence ID" value="NC_014836.1"/>
</dbReference>
<dbReference type="PANTHER" id="PTHR43774:SF1">
    <property type="entry name" value="PEPTIDE METHIONINE SULFOXIDE REDUCTASE MSRA 2"/>
    <property type="match status" value="1"/>
</dbReference>
<dbReference type="STRING" id="653733.Selin_0838"/>
<accession>E6W2C0</accession>
<dbReference type="InterPro" id="IPR002569">
    <property type="entry name" value="Met_Sox_Rdtase_MsrA_dom"/>
</dbReference>
<dbReference type="GO" id="GO:0008113">
    <property type="term" value="F:peptide-methionine (S)-S-oxide reductase activity"/>
    <property type="evidence" value="ECO:0007669"/>
    <property type="project" value="UniProtKB-UniRule"/>
</dbReference>
<dbReference type="NCBIfam" id="TIGR00401">
    <property type="entry name" value="msrA"/>
    <property type="match status" value="1"/>
</dbReference>
<dbReference type="PANTHER" id="PTHR43774">
    <property type="entry name" value="PEPTIDE METHIONINE SULFOXIDE REDUCTASE"/>
    <property type="match status" value="1"/>
</dbReference>
<dbReference type="Pfam" id="PF01625">
    <property type="entry name" value="PMSR"/>
    <property type="match status" value="1"/>
</dbReference>
<evidence type="ECO:0000256" key="4">
    <source>
        <dbReference type="HAMAP-Rule" id="MF_01401"/>
    </source>
</evidence>
<dbReference type="InterPro" id="IPR036509">
    <property type="entry name" value="Met_Sox_Rdtase_MsrA_sf"/>
</dbReference>
<evidence type="ECO:0000313" key="7">
    <source>
        <dbReference type="Proteomes" id="UP000002572"/>
    </source>
</evidence>
<keyword evidence="1 4" id="KW-0560">Oxidoreductase</keyword>
<reference evidence="6 7" key="1">
    <citation type="submission" date="2010-12" db="EMBL/GenBank/DDBJ databases">
        <title>Complete sequence of Desulfurispirillum indicum S5.</title>
        <authorList>
            <consortium name="US DOE Joint Genome Institute"/>
            <person name="Lucas S."/>
            <person name="Copeland A."/>
            <person name="Lapidus A."/>
            <person name="Cheng J.-F."/>
            <person name="Goodwin L."/>
            <person name="Pitluck S."/>
            <person name="Chertkov O."/>
            <person name="Held B."/>
            <person name="Detter J.C."/>
            <person name="Han C."/>
            <person name="Tapia R."/>
            <person name="Land M."/>
            <person name="Hauser L."/>
            <person name="Kyrpides N."/>
            <person name="Ivanova N."/>
            <person name="Mikhailova N."/>
            <person name="Haggblom M."/>
            <person name="Rauschenbach I."/>
            <person name="Bini E."/>
            <person name="Woyke T."/>
        </authorList>
    </citation>
    <scope>NUCLEOTIDE SEQUENCE [LARGE SCALE GENOMIC DNA]</scope>
    <source>
        <strain evidence="7">ATCC BAA-1389 / DSM 22839 / S5</strain>
    </source>
</reference>
<protein>
    <recommendedName>
        <fullName evidence="4">Peptide methionine sulfoxide reductase MsrA</fullName>
        <shortName evidence="4">Protein-methionine-S-oxide reductase</shortName>
        <ecNumber evidence="4">1.8.4.11</ecNumber>
    </recommendedName>
    <alternativeName>
        <fullName evidence="4">Peptide-methionine (S)-S-oxide reductase</fullName>
        <shortName evidence="4">Peptide Met(O) reductase</shortName>
    </alternativeName>
</protein>
<gene>
    <name evidence="4" type="primary">msrA</name>
    <name evidence="6" type="ordered locus">Selin_0838</name>
</gene>
<feature type="domain" description="Peptide methionine sulphoxide reductase MsrA" evidence="5">
    <location>
        <begin position="13"/>
        <end position="165"/>
    </location>
</feature>
<dbReference type="Proteomes" id="UP000002572">
    <property type="component" value="Chromosome"/>
</dbReference>
<name>E6W2C0_DESIS</name>
<comment type="catalytic activity">
    <reaction evidence="2 4">
        <text>L-methionyl-[protein] + [thioredoxin]-disulfide + H2O = L-methionyl-(S)-S-oxide-[protein] + [thioredoxin]-dithiol</text>
        <dbReference type="Rhea" id="RHEA:14217"/>
        <dbReference type="Rhea" id="RHEA-COMP:10698"/>
        <dbReference type="Rhea" id="RHEA-COMP:10700"/>
        <dbReference type="Rhea" id="RHEA-COMP:12313"/>
        <dbReference type="Rhea" id="RHEA-COMP:12315"/>
        <dbReference type="ChEBI" id="CHEBI:15377"/>
        <dbReference type="ChEBI" id="CHEBI:16044"/>
        <dbReference type="ChEBI" id="CHEBI:29950"/>
        <dbReference type="ChEBI" id="CHEBI:44120"/>
        <dbReference type="ChEBI" id="CHEBI:50058"/>
        <dbReference type="EC" id="1.8.4.11"/>
    </reaction>
</comment>
<dbReference type="HOGENOM" id="CLU_031040_10_0_0"/>
<dbReference type="OrthoDB" id="4174719at2"/>
<evidence type="ECO:0000256" key="1">
    <source>
        <dbReference type="ARBA" id="ARBA00023002"/>
    </source>
</evidence>
<dbReference type="GO" id="GO:0033744">
    <property type="term" value="F:L-methionine:thioredoxin-disulfide S-oxidoreductase activity"/>
    <property type="evidence" value="ECO:0007669"/>
    <property type="project" value="RHEA"/>
</dbReference>
<comment type="function">
    <text evidence="4">Has an important function as a repair enzyme for proteins that have been inactivated by oxidation. Catalyzes the reversible oxidation-reduction of methionine sulfoxide in proteins to methionine.</text>
</comment>
<comment type="similarity">
    <text evidence="4">Belongs to the MsrA Met sulfoxide reductase family.</text>
</comment>
<evidence type="ECO:0000313" key="6">
    <source>
        <dbReference type="EMBL" id="ADU65578.1"/>
    </source>
</evidence>
<dbReference type="HAMAP" id="MF_01401">
    <property type="entry name" value="MsrA"/>
    <property type="match status" value="1"/>
</dbReference>
<dbReference type="eggNOG" id="COG0225">
    <property type="taxonomic scope" value="Bacteria"/>
</dbReference>
<organism evidence="6 7">
    <name type="scientific">Desulfurispirillum indicum (strain ATCC BAA-1389 / DSM 22839 / S5)</name>
    <dbReference type="NCBI Taxonomy" id="653733"/>
    <lineage>
        <taxon>Bacteria</taxon>
        <taxon>Pseudomonadati</taxon>
        <taxon>Chrysiogenota</taxon>
        <taxon>Chrysiogenia</taxon>
        <taxon>Chrysiogenales</taxon>
        <taxon>Chrysiogenaceae</taxon>
        <taxon>Desulfurispirillum</taxon>
    </lineage>
</organism>
<dbReference type="EC" id="1.8.4.11" evidence="4"/>
<feature type="active site" evidence="4">
    <location>
        <position position="20"/>
    </location>
</feature>
<comment type="catalytic activity">
    <reaction evidence="3 4">
        <text>[thioredoxin]-disulfide + L-methionine + H2O = L-methionine (S)-S-oxide + [thioredoxin]-dithiol</text>
        <dbReference type="Rhea" id="RHEA:19993"/>
        <dbReference type="Rhea" id="RHEA-COMP:10698"/>
        <dbReference type="Rhea" id="RHEA-COMP:10700"/>
        <dbReference type="ChEBI" id="CHEBI:15377"/>
        <dbReference type="ChEBI" id="CHEBI:29950"/>
        <dbReference type="ChEBI" id="CHEBI:50058"/>
        <dbReference type="ChEBI" id="CHEBI:57844"/>
        <dbReference type="ChEBI" id="CHEBI:58772"/>
        <dbReference type="EC" id="1.8.4.11"/>
    </reaction>
</comment>